<reference evidence="1" key="1">
    <citation type="submission" date="2024-03" db="EMBL/GenBank/DDBJ databases">
        <title>Novel Streptomyces species of biotechnological and ecological value are a feature of Machair soil.</title>
        <authorList>
            <person name="Prole J.R."/>
            <person name="Goodfellow M."/>
            <person name="Allenby N."/>
            <person name="Ward A.C."/>
        </authorList>
    </citation>
    <scope>NUCLEOTIDE SEQUENCE</scope>
    <source>
        <strain evidence="1">MS2.AVA.5</strain>
    </source>
</reference>
<evidence type="ECO:0000313" key="2">
    <source>
        <dbReference type="Proteomes" id="UP001377168"/>
    </source>
</evidence>
<dbReference type="Proteomes" id="UP001377168">
    <property type="component" value="Unassembled WGS sequence"/>
</dbReference>
<organism evidence="1 2">
    <name type="scientific">Streptomyces achmelvichensis</name>
    <dbReference type="NCBI Taxonomy" id="3134111"/>
    <lineage>
        <taxon>Bacteria</taxon>
        <taxon>Bacillati</taxon>
        <taxon>Actinomycetota</taxon>
        <taxon>Actinomycetes</taxon>
        <taxon>Kitasatosporales</taxon>
        <taxon>Streptomycetaceae</taxon>
        <taxon>Streptomyces</taxon>
    </lineage>
</organism>
<gene>
    <name evidence="1" type="ORF">WKI67_19090</name>
</gene>
<proteinExistence type="predicted"/>
<protein>
    <submittedName>
        <fullName evidence="1">Tachylectin-related carbohydrate-binding protein</fullName>
    </submittedName>
</protein>
<comment type="caution">
    <text evidence="1">The sequence shown here is derived from an EMBL/GenBank/DDBJ whole genome shotgun (WGS) entry which is preliminary data.</text>
</comment>
<accession>A0ACC6PVV0</accession>
<dbReference type="EMBL" id="JBBKAJ010000022">
    <property type="protein sequence ID" value="MEJ8635486.1"/>
    <property type="molecule type" value="Genomic_DNA"/>
</dbReference>
<evidence type="ECO:0000313" key="1">
    <source>
        <dbReference type="EMBL" id="MEJ8635486.1"/>
    </source>
</evidence>
<name>A0ACC6PVV0_9ACTN</name>
<sequence>MTFTSRRKRRSFAAATTAAAAALPLLIAIPGTAHADESATCAPNGKTYVVNSVGSLLQYTMATPLTGSTFSGYSQVGAGWGAYGKVLAGPKGEFYAFKSDGTYYAHRTDSGTWDVNPKRISTALGWLGNTADREQATVDRDGWLWVADNLGQLYAYRYDPTIGTSGGLKSLKILDKGWNRYNLITAGDKGVLYGRAADGRLYRSRYDVTSQRWIERHVLVGSAAWGNFKTITAGGGDTLVTVRTSGEALYYRYDENTRTWPVVAKQVAAGGWQNFPNVTSRPDNCSLIAQHTPAAPSVPIEDYSRASVLQSSAGAVEFAYARHDGTVRHGRMANPNKIDEVQWSSISEFSEAFTGEPSLAEQADGRVTVTAHSIIGGVWMLNQTARSSPEWANWSDQAGAMAQHAVTAKTPSGLLVQFAVDAGGKPWYRIQTAVNADFMGWMPLAGPKLTGLTARFVRDGIRLFGRNTDGTLSTALFQDDGTLSDWTSLGDQTVTGPPAVIAYPGSGIRVIATGPAGNVVTTAQSPEGGAFGAWAEVDTVAAAGPPSAVLSPAGTIQILVRGTDGRIHHSGETAVKSGVWHSWKPVGPEISATDPTAFTYLDSSGPKWAHFFRTADEAVHIGTIEPPADVTARSLPVPPVK</sequence>
<keyword evidence="2" id="KW-1185">Reference proteome</keyword>